<dbReference type="RefSeq" id="WP_125228104.1">
    <property type="nucleotide sequence ID" value="NZ_RQYT01000018.1"/>
</dbReference>
<dbReference type="GO" id="GO:0003700">
    <property type="term" value="F:DNA-binding transcription factor activity"/>
    <property type="evidence" value="ECO:0007669"/>
    <property type="project" value="InterPro"/>
</dbReference>
<keyword evidence="3" id="KW-0804">Transcription</keyword>
<comment type="caution">
    <text evidence="5">The sequence shown here is derived from an EMBL/GenBank/DDBJ whole genome shotgun (WGS) entry which is preliminary data.</text>
</comment>
<proteinExistence type="predicted"/>
<dbReference type="InterPro" id="IPR020449">
    <property type="entry name" value="Tscrpt_reg_AraC-type_HTH"/>
</dbReference>
<evidence type="ECO:0000256" key="2">
    <source>
        <dbReference type="ARBA" id="ARBA00023125"/>
    </source>
</evidence>
<evidence type="ECO:0000256" key="1">
    <source>
        <dbReference type="ARBA" id="ARBA00023015"/>
    </source>
</evidence>
<dbReference type="PANTHER" id="PTHR43280:SF2">
    <property type="entry name" value="HTH-TYPE TRANSCRIPTIONAL REGULATOR EXSA"/>
    <property type="match status" value="1"/>
</dbReference>
<dbReference type="InterPro" id="IPR009057">
    <property type="entry name" value="Homeodomain-like_sf"/>
</dbReference>
<evidence type="ECO:0000313" key="6">
    <source>
        <dbReference type="Proteomes" id="UP000280935"/>
    </source>
</evidence>
<dbReference type="PANTHER" id="PTHR43280">
    <property type="entry name" value="ARAC-FAMILY TRANSCRIPTIONAL REGULATOR"/>
    <property type="match status" value="1"/>
</dbReference>
<feature type="domain" description="HTH araC/xylS-type" evidence="4">
    <location>
        <begin position="338"/>
        <end position="436"/>
    </location>
</feature>
<evidence type="ECO:0000313" key="5">
    <source>
        <dbReference type="EMBL" id="RRD49360.1"/>
    </source>
</evidence>
<dbReference type="InterPro" id="IPR018060">
    <property type="entry name" value="HTH_AraC"/>
</dbReference>
<dbReference type="GO" id="GO:0043565">
    <property type="term" value="F:sequence-specific DNA binding"/>
    <property type="evidence" value="ECO:0007669"/>
    <property type="project" value="InterPro"/>
</dbReference>
<dbReference type="SMART" id="SM00342">
    <property type="entry name" value="HTH_ARAC"/>
    <property type="match status" value="1"/>
</dbReference>
<dbReference type="Pfam" id="PF12833">
    <property type="entry name" value="HTH_18"/>
    <property type="match status" value="1"/>
</dbReference>
<dbReference type="OrthoDB" id="9799345at2"/>
<dbReference type="Gene3D" id="1.10.10.60">
    <property type="entry name" value="Homeodomain-like"/>
    <property type="match status" value="2"/>
</dbReference>
<keyword evidence="1" id="KW-0805">Transcription regulation</keyword>
<dbReference type="EMBL" id="RQYT01000018">
    <property type="protein sequence ID" value="RRD49360.1"/>
    <property type="molecule type" value="Genomic_DNA"/>
</dbReference>
<organism evidence="5 6">
    <name type="scientific">Arachnia propionica</name>
    <dbReference type="NCBI Taxonomy" id="1750"/>
    <lineage>
        <taxon>Bacteria</taxon>
        <taxon>Bacillati</taxon>
        <taxon>Actinomycetota</taxon>
        <taxon>Actinomycetes</taxon>
        <taxon>Propionibacteriales</taxon>
        <taxon>Propionibacteriaceae</taxon>
        <taxon>Arachnia</taxon>
    </lineage>
</organism>
<reference evidence="5 6" key="1">
    <citation type="submission" date="2018-11" db="EMBL/GenBank/DDBJ databases">
        <title>Genomes From Bacteria Associated with the Canine Oral Cavity: a Test Case for Automated Genome-Based Taxonomic Assignment.</title>
        <authorList>
            <person name="Coil D.A."/>
            <person name="Jospin G."/>
            <person name="Darling A.E."/>
            <person name="Wallis C."/>
            <person name="Davis I.J."/>
            <person name="Harris S."/>
            <person name="Eisen J.A."/>
            <person name="Holcombe L.J."/>
            <person name="O'Flynn C."/>
        </authorList>
    </citation>
    <scope>NUCLEOTIDE SEQUENCE [LARGE SCALE GENOMIC DNA]</scope>
    <source>
        <strain evidence="5 6">OH2822_COT-296</strain>
    </source>
</reference>
<protein>
    <submittedName>
        <fullName evidence="5">Helix-turn-helix domain-containing protein</fullName>
    </submittedName>
</protein>
<dbReference type="InterPro" id="IPR018771">
    <property type="entry name" value="PocR_dom"/>
</dbReference>
<gene>
    <name evidence="5" type="ORF">EII35_08845</name>
</gene>
<dbReference type="PROSITE" id="PS01124">
    <property type="entry name" value="HTH_ARAC_FAMILY_2"/>
    <property type="match status" value="1"/>
</dbReference>
<accession>A0A3P1WVB9</accession>
<dbReference type="SUPFAM" id="SSF46689">
    <property type="entry name" value="Homeodomain-like"/>
    <property type="match status" value="2"/>
</dbReference>
<name>A0A3P1WVB9_9ACTN</name>
<dbReference type="Pfam" id="PF10114">
    <property type="entry name" value="PocR"/>
    <property type="match status" value="1"/>
</dbReference>
<dbReference type="AlphaFoldDB" id="A0A3P1WVB9"/>
<keyword evidence="2" id="KW-0238">DNA-binding</keyword>
<dbReference type="PRINTS" id="PR00032">
    <property type="entry name" value="HTHARAC"/>
</dbReference>
<evidence type="ECO:0000259" key="4">
    <source>
        <dbReference type="PROSITE" id="PS01124"/>
    </source>
</evidence>
<dbReference type="Proteomes" id="UP000280935">
    <property type="component" value="Unassembled WGS sequence"/>
</dbReference>
<evidence type="ECO:0000256" key="3">
    <source>
        <dbReference type="ARBA" id="ARBA00023163"/>
    </source>
</evidence>
<sequence length="442" mass="48437">MLNRDVNPVPASMDLRALVDVRELQRIQDEFAADTGLAMITVDALGRPVTEASRFTNLCQFLRRDPAIRAKCHTCDAHGGLQSAIEGRPVVYRCHAGLVDFSVSIMWGEQYLGAVMAGQVLLASGQENLRQILAASDLAGDPQAASLMDEVAVVDLGKLQAAANEVVQLANARLGSTLGQADFATTGRVLGRLSRPAEGGDGFAPLLGGTRKLLPLVPVESPVGGVRMDAELLARNVAQGDLAANLTLLGDFLDRLLPRWSQKVDPSELSEYEDLLIGIATGESTQCGREMSQLVIRHRGRRRGPMNRYECQLYCEKLLIRVHDLIASAASGGEPTLVSLLNEIERNPTAFLTLRRAAAHLMWSESHFARKFKEYTGQSFITYVTAKRLERAKLALAHTDKPVMRIAAELDFSPLNYFSRIFKKHVGQTPTQYRREHAARAA</sequence>